<proteinExistence type="predicted"/>
<dbReference type="InterPro" id="IPR000014">
    <property type="entry name" value="PAS"/>
</dbReference>
<dbReference type="Proteomes" id="UP001238179">
    <property type="component" value="Chromosome"/>
</dbReference>
<dbReference type="CDD" id="cd00130">
    <property type="entry name" value="PAS"/>
    <property type="match status" value="2"/>
</dbReference>
<dbReference type="SMART" id="SM00387">
    <property type="entry name" value="HATPase_c"/>
    <property type="match status" value="1"/>
</dbReference>
<evidence type="ECO:0000259" key="2">
    <source>
        <dbReference type="PROSITE" id="PS50112"/>
    </source>
</evidence>
<feature type="domain" description="PAS" evidence="2">
    <location>
        <begin position="118"/>
        <end position="185"/>
    </location>
</feature>
<evidence type="ECO:0000313" key="3">
    <source>
        <dbReference type="EMBL" id="BDU73441.1"/>
    </source>
</evidence>
<keyword evidence="4" id="KW-1185">Reference proteome</keyword>
<dbReference type="RefSeq" id="WP_316412110.1">
    <property type="nucleotide sequence ID" value="NZ_AP027080.1"/>
</dbReference>
<accession>A0AA48GX20</accession>
<dbReference type="InterPro" id="IPR013656">
    <property type="entry name" value="PAS_4"/>
</dbReference>
<dbReference type="SUPFAM" id="SSF55874">
    <property type="entry name" value="ATPase domain of HSP90 chaperone/DNA topoisomerase II/histidine kinase"/>
    <property type="match status" value="1"/>
</dbReference>
<dbReference type="PROSITE" id="PS50109">
    <property type="entry name" value="HIS_KIN"/>
    <property type="match status" value="1"/>
</dbReference>
<dbReference type="Gene3D" id="1.10.287.130">
    <property type="match status" value="1"/>
</dbReference>
<dbReference type="Gene3D" id="3.30.450.20">
    <property type="entry name" value="PAS domain"/>
    <property type="match status" value="3"/>
</dbReference>
<dbReference type="EMBL" id="AP027080">
    <property type="protein sequence ID" value="BDU73441.1"/>
    <property type="molecule type" value="Genomic_DNA"/>
</dbReference>
<dbReference type="SMART" id="SM00091">
    <property type="entry name" value="PAS"/>
    <property type="match status" value="3"/>
</dbReference>
<dbReference type="InterPro" id="IPR005467">
    <property type="entry name" value="His_kinase_dom"/>
</dbReference>
<evidence type="ECO:0008006" key="5">
    <source>
        <dbReference type="Google" id="ProtNLM"/>
    </source>
</evidence>
<name>A0AA48GX20_9BACT</name>
<reference evidence="4" key="1">
    <citation type="journal article" date="2023" name="Int. J. Syst. Evol. Microbiol.">
        <title>Mesoterricola silvestris gen. nov., sp. nov., Mesoterricola sediminis sp. nov., Geothrix oryzae sp. nov., Geothrix edaphica sp. nov., Geothrix rubra sp. nov., and Geothrix limicola sp. nov., six novel members of Acidobacteriota isolated from soils.</title>
        <authorList>
            <person name="Itoh H."/>
            <person name="Sugisawa Y."/>
            <person name="Mise K."/>
            <person name="Xu Z."/>
            <person name="Kuniyasu M."/>
            <person name="Ushijima N."/>
            <person name="Kawano K."/>
            <person name="Kobayashi E."/>
            <person name="Shiratori Y."/>
            <person name="Masuda Y."/>
            <person name="Senoo K."/>
        </authorList>
    </citation>
    <scope>NUCLEOTIDE SEQUENCE [LARGE SCALE GENOMIC DNA]</scope>
    <source>
        <strain evidence="4">W79</strain>
    </source>
</reference>
<dbReference type="InterPro" id="IPR036890">
    <property type="entry name" value="HATPase_C_sf"/>
</dbReference>
<dbReference type="InterPro" id="IPR003594">
    <property type="entry name" value="HATPase_dom"/>
</dbReference>
<feature type="domain" description="Histidine kinase" evidence="1">
    <location>
        <begin position="377"/>
        <end position="598"/>
    </location>
</feature>
<dbReference type="NCBIfam" id="TIGR00229">
    <property type="entry name" value="sensory_box"/>
    <property type="match status" value="1"/>
</dbReference>
<dbReference type="Pfam" id="PF13426">
    <property type="entry name" value="PAS_9"/>
    <property type="match status" value="1"/>
</dbReference>
<dbReference type="Pfam" id="PF02518">
    <property type="entry name" value="HATPase_c"/>
    <property type="match status" value="1"/>
</dbReference>
<evidence type="ECO:0000313" key="4">
    <source>
        <dbReference type="Proteomes" id="UP001238179"/>
    </source>
</evidence>
<dbReference type="PANTHER" id="PTHR43065">
    <property type="entry name" value="SENSOR HISTIDINE KINASE"/>
    <property type="match status" value="1"/>
</dbReference>
<dbReference type="InterPro" id="IPR035965">
    <property type="entry name" value="PAS-like_dom_sf"/>
</dbReference>
<dbReference type="PROSITE" id="PS50112">
    <property type="entry name" value="PAS"/>
    <property type="match status" value="1"/>
</dbReference>
<organism evidence="3 4">
    <name type="scientific">Mesoterricola silvestris</name>
    <dbReference type="NCBI Taxonomy" id="2927979"/>
    <lineage>
        <taxon>Bacteria</taxon>
        <taxon>Pseudomonadati</taxon>
        <taxon>Acidobacteriota</taxon>
        <taxon>Holophagae</taxon>
        <taxon>Holophagales</taxon>
        <taxon>Holophagaceae</taxon>
        <taxon>Mesoterricola</taxon>
    </lineage>
</organism>
<sequence length="599" mass="65185">MSDPDDPFLRRALDGLRTAVAVLDRAGVIVFVNRAWEAFARDHGAPGTGEPYGPADPGIQEVLEGRSPSFSRDYASRGPDRGRWFRLMASPMDGWEGCLLQQVDITDLKVAEERAKGREDLFQQAFDRNVDPSTLSTFPEGWIVEANRAWCALTGVTREQALGRTPAELGLWTNPQDRTAILEELGRTGTFPGRQVEMRLLTGEIIQMQMSASALVLEEGTRVLLTGRDVTREAALKRTLLATEERFRVITSSLKDYILILDPDGTIAYINRTPVGIPLEAALGMPFPSGMGTEAQVLGEAAFRACLETLAGVNYSAPGIRLDGSWGWFDIRLEPFLAQGELQFVVVLAFDRSDARQAEETELRARKAESLVLMAGSIAHDFNNLFAAIQASLDILAIQIGEKPELVATLATTQEVLHRAITLSWKMNDFSGRAVTHRVPTNLGEVVSAWAARQKPAPGRALTLDLGGVPTILADADRLRIVLDALLENAWEAMDEAGRGGTVALRLFRDLSGEAPPGDWAAPRPPVPETVCLEMANDGPCPAPEVLARMFDPFFTTRFVGRGLGLASVLGLLQVHGAGIQVVPGEGLAFRIHFPPLNP</sequence>
<dbReference type="AlphaFoldDB" id="A0AA48GX20"/>
<dbReference type="Gene3D" id="3.30.565.10">
    <property type="entry name" value="Histidine kinase-like ATPase, C-terminal domain"/>
    <property type="match status" value="1"/>
</dbReference>
<evidence type="ECO:0000259" key="1">
    <source>
        <dbReference type="PROSITE" id="PS50109"/>
    </source>
</evidence>
<dbReference type="PANTHER" id="PTHR43065:SF42">
    <property type="entry name" value="TWO-COMPONENT SENSOR PPRA"/>
    <property type="match status" value="1"/>
</dbReference>
<dbReference type="Pfam" id="PF08448">
    <property type="entry name" value="PAS_4"/>
    <property type="match status" value="2"/>
</dbReference>
<dbReference type="SUPFAM" id="SSF55785">
    <property type="entry name" value="PYP-like sensor domain (PAS domain)"/>
    <property type="match status" value="3"/>
</dbReference>
<gene>
    <name evidence="3" type="ORF">METEAL_26150</name>
</gene>
<dbReference type="KEGG" id="msil:METEAL_26150"/>
<protein>
    <recommendedName>
        <fullName evidence="5">Histidine kinase</fullName>
    </recommendedName>
</protein>